<dbReference type="Proteomes" id="UP000281553">
    <property type="component" value="Unassembled WGS sequence"/>
</dbReference>
<dbReference type="AlphaFoldDB" id="A0A3P7N904"/>
<keyword evidence="3" id="KW-1185">Reference proteome</keyword>
<feature type="signal peptide" evidence="1">
    <location>
        <begin position="1"/>
        <end position="22"/>
    </location>
</feature>
<organism evidence="2 3">
    <name type="scientific">Dibothriocephalus latus</name>
    <name type="common">Fish tapeworm</name>
    <name type="synonym">Diphyllobothrium latum</name>
    <dbReference type="NCBI Taxonomy" id="60516"/>
    <lineage>
        <taxon>Eukaryota</taxon>
        <taxon>Metazoa</taxon>
        <taxon>Spiralia</taxon>
        <taxon>Lophotrochozoa</taxon>
        <taxon>Platyhelminthes</taxon>
        <taxon>Cestoda</taxon>
        <taxon>Eucestoda</taxon>
        <taxon>Diphyllobothriidea</taxon>
        <taxon>Diphyllobothriidae</taxon>
        <taxon>Dibothriocephalus</taxon>
    </lineage>
</organism>
<dbReference type="Pfam" id="PF05596">
    <property type="entry name" value="Taeniidae_ag"/>
    <property type="match status" value="1"/>
</dbReference>
<dbReference type="EMBL" id="UYRU01080328">
    <property type="protein sequence ID" value="VDN30937.1"/>
    <property type="molecule type" value="Genomic_DNA"/>
</dbReference>
<feature type="chain" id="PRO_5017991999" evidence="1">
    <location>
        <begin position="23"/>
        <end position="87"/>
    </location>
</feature>
<dbReference type="InterPro" id="IPR008860">
    <property type="entry name" value="Taeniidae_ag"/>
</dbReference>
<keyword evidence="1" id="KW-0732">Signal</keyword>
<proteinExistence type="predicted"/>
<evidence type="ECO:0000256" key="1">
    <source>
        <dbReference type="SAM" id="SignalP"/>
    </source>
</evidence>
<sequence length="87" mass="9831">MRTTTVCLFAVLLVFVATPARAEEEVDFTTQLMMGYKKMKDYLKNDPRGQKTGAALKSLCLALKDGRTAIRSLMAIHIRRLLEENPE</sequence>
<protein>
    <submittedName>
        <fullName evidence="2">Uncharacterized protein</fullName>
    </submittedName>
</protein>
<evidence type="ECO:0000313" key="2">
    <source>
        <dbReference type="EMBL" id="VDN30937.1"/>
    </source>
</evidence>
<gene>
    <name evidence="2" type="ORF">DILT_LOCUS15648</name>
</gene>
<evidence type="ECO:0000313" key="3">
    <source>
        <dbReference type="Proteomes" id="UP000281553"/>
    </source>
</evidence>
<reference evidence="2 3" key="1">
    <citation type="submission" date="2018-11" db="EMBL/GenBank/DDBJ databases">
        <authorList>
            <consortium name="Pathogen Informatics"/>
        </authorList>
    </citation>
    <scope>NUCLEOTIDE SEQUENCE [LARGE SCALE GENOMIC DNA]</scope>
</reference>
<accession>A0A3P7N904</accession>
<name>A0A3P7N904_DIBLA</name>
<dbReference type="OrthoDB" id="10415088at2759"/>